<feature type="region of interest" description="Disordered" evidence="1">
    <location>
        <begin position="299"/>
        <end position="320"/>
    </location>
</feature>
<dbReference type="STRING" id="135651.G0NFN5"/>
<gene>
    <name evidence="2" type="ORF">CAEBREN_07029</name>
</gene>
<proteinExistence type="predicted"/>
<accession>G0NFN5</accession>
<evidence type="ECO:0000256" key="1">
    <source>
        <dbReference type="SAM" id="MobiDB-lite"/>
    </source>
</evidence>
<name>G0NFN5_CAEBE</name>
<dbReference type="AlphaFoldDB" id="G0NFN5"/>
<sequence length="320" mass="36103">MNDKKGVPRLALTLAHEGADLVEPDSLEVIRKKMLKWFNKYPELSEYFKKPLPRNLIAISFAHVSFQMGKDSCHDFKLANGHKEAENSFYTYRKLSECLQCAYYNENGVEYLAGGCFYPAPHGKPKFLQSNDALLYFVTLSAFAYPLENRKMSYTYRRYKMYGRFCATSGKNVLLDCGLEDRVPYHLEYNHVTNKYECNTCEECCEDYKNYKWEEPKKVTPAIPATESASPVSVVFVEETSAAPIVPSSAVFPEPVSVTTTDSVIIEEASQSRLAIDDSEFTVASRASSTESLVESFDKIDVGSEGSEDVESDIDVELID</sequence>
<dbReference type="Proteomes" id="UP000008068">
    <property type="component" value="Unassembled WGS sequence"/>
</dbReference>
<keyword evidence="3" id="KW-1185">Reference proteome</keyword>
<protein>
    <submittedName>
        <fullName evidence="2">Uncharacterized protein</fullName>
    </submittedName>
</protein>
<reference evidence="3" key="1">
    <citation type="submission" date="2011-07" db="EMBL/GenBank/DDBJ databases">
        <authorList>
            <consortium name="Caenorhabditis brenneri Sequencing and Analysis Consortium"/>
            <person name="Wilson R.K."/>
        </authorList>
    </citation>
    <scope>NUCLEOTIDE SEQUENCE [LARGE SCALE GENOMIC DNA]</scope>
    <source>
        <strain evidence="3">PB2801</strain>
    </source>
</reference>
<dbReference type="PANTHER" id="PTHR34005">
    <property type="entry name" value="PROTEIN CBG15054-RELATED"/>
    <property type="match status" value="1"/>
</dbReference>
<dbReference type="EMBL" id="GL379877">
    <property type="protein sequence ID" value="EGT59668.1"/>
    <property type="molecule type" value="Genomic_DNA"/>
</dbReference>
<dbReference type="InParanoid" id="G0NFN5"/>
<evidence type="ECO:0000313" key="2">
    <source>
        <dbReference type="EMBL" id="EGT59668.1"/>
    </source>
</evidence>
<organism evidence="3">
    <name type="scientific">Caenorhabditis brenneri</name>
    <name type="common">Nematode worm</name>
    <dbReference type="NCBI Taxonomy" id="135651"/>
    <lineage>
        <taxon>Eukaryota</taxon>
        <taxon>Metazoa</taxon>
        <taxon>Ecdysozoa</taxon>
        <taxon>Nematoda</taxon>
        <taxon>Chromadorea</taxon>
        <taxon>Rhabditida</taxon>
        <taxon>Rhabditina</taxon>
        <taxon>Rhabditomorpha</taxon>
        <taxon>Rhabditoidea</taxon>
        <taxon>Rhabditidae</taxon>
        <taxon>Peloderinae</taxon>
        <taxon>Caenorhabditis</taxon>
    </lineage>
</organism>
<dbReference type="HOGENOM" id="CLU_074433_0_0_1"/>
<feature type="compositionally biased region" description="Acidic residues" evidence="1">
    <location>
        <begin position="306"/>
        <end position="320"/>
    </location>
</feature>
<dbReference type="eggNOG" id="KOG4297">
    <property type="taxonomic scope" value="Eukaryota"/>
</dbReference>
<dbReference type="FunCoup" id="G0NFN5">
    <property type="interactions" value="1540"/>
</dbReference>
<evidence type="ECO:0000313" key="3">
    <source>
        <dbReference type="Proteomes" id="UP000008068"/>
    </source>
</evidence>
<dbReference type="PANTHER" id="PTHR34005:SF7">
    <property type="entry name" value="PROTEIN CBG26726"/>
    <property type="match status" value="1"/>
</dbReference>